<proteinExistence type="predicted"/>
<dbReference type="Proteomes" id="UP000183174">
    <property type="component" value="Unassembled WGS sequence"/>
</dbReference>
<evidence type="ECO:0000313" key="2">
    <source>
        <dbReference type="EMBL" id="SCB51020.1"/>
    </source>
</evidence>
<organism evidence="2 3">
    <name type="scientific">Bradyrhizobium yuanmingense</name>
    <dbReference type="NCBI Taxonomy" id="108015"/>
    <lineage>
        <taxon>Bacteria</taxon>
        <taxon>Pseudomonadati</taxon>
        <taxon>Pseudomonadota</taxon>
        <taxon>Alphaproteobacteria</taxon>
        <taxon>Hyphomicrobiales</taxon>
        <taxon>Nitrobacteraceae</taxon>
        <taxon>Bradyrhizobium</taxon>
    </lineage>
</organism>
<dbReference type="AlphaFoldDB" id="A0A1C3XFH0"/>
<accession>A0A1C3XFH0</accession>
<gene>
    <name evidence="2" type="ORF">GA0061099_101435</name>
</gene>
<protein>
    <submittedName>
        <fullName evidence="2">Uncharacterized protein</fullName>
    </submittedName>
</protein>
<name>A0A1C3XFH0_9BRAD</name>
<evidence type="ECO:0000313" key="3">
    <source>
        <dbReference type="Proteomes" id="UP000183174"/>
    </source>
</evidence>
<dbReference type="RefSeq" id="WP_036030653.1">
    <property type="nucleotide sequence ID" value="NZ_FMAE01000014.1"/>
</dbReference>
<dbReference type="EMBL" id="FMAE01000014">
    <property type="protein sequence ID" value="SCB51020.1"/>
    <property type="molecule type" value="Genomic_DNA"/>
</dbReference>
<reference evidence="2 3" key="1">
    <citation type="submission" date="2016-08" db="EMBL/GenBank/DDBJ databases">
        <authorList>
            <person name="Seilhamer J.J."/>
        </authorList>
    </citation>
    <scope>NUCLEOTIDE SEQUENCE [LARGE SCALE GENOMIC DNA]</scope>
    <source>
        <strain evidence="2 3">CCBAU 10071</strain>
    </source>
</reference>
<evidence type="ECO:0000256" key="1">
    <source>
        <dbReference type="SAM" id="MobiDB-lite"/>
    </source>
</evidence>
<feature type="compositionally biased region" description="Polar residues" evidence="1">
    <location>
        <begin position="55"/>
        <end position="67"/>
    </location>
</feature>
<feature type="region of interest" description="Disordered" evidence="1">
    <location>
        <begin position="43"/>
        <end position="67"/>
    </location>
</feature>
<sequence>MEHDFVQSVTGNQRRDPGHENKILGDCIFYSLQTTAEFIQASGGRSPMSEFSFGKQLSSSETRAAPA</sequence>
<feature type="region of interest" description="Disordered" evidence="1">
    <location>
        <begin position="1"/>
        <end position="21"/>
    </location>
</feature>